<dbReference type="Gene3D" id="3.20.20.190">
    <property type="entry name" value="Phosphatidylinositol (PI) phosphodiesterase"/>
    <property type="match status" value="1"/>
</dbReference>
<evidence type="ECO:0000313" key="3">
    <source>
        <dbReference type="Proteomes" id="UP000027982"/>
    </source>
</evidence>
<dbReference type="Pfam" id="PF03009">
    <property type="entry name" value="GDPD"/>
    <property type="match status" value="1"/>
</dbReference>
<name>A0A068NS27_FIMGI</name>
<dbReference type="KEGG" id="fgi:OP10G_2883"/>
<dbReference type="EMBL" id="CP007139">
    <property type="protein sequence ID" value="AIE86251.1"/>
    <property type="molecule type" value="Genomic_DNA"/>
</dbReference>
<organism evidence="2 3">
    <name type="scientific">Fimbriimonas ginsengisoli Gsoil 348</name>
    <dbReference type="NCBI Taxonomy" id="661478"/>
    <lineage>
        <taxon>Bacteria</taxon>
        <taxon>Bacillati</taxon>
        <taxon>Armatimonadota</taxon>
        <taxon>Fimbriimonadia</taxon>
        <taxon>Fimbriimonadales</taxon>
        <taxon>Fimbriimonadaceae</taxon>
        <taxon>Fimbriimonas</taxon>
    </lineage>
</organism>
<protein>
    <submittedName>
        <fullName evidence="2">Glycerophosphoryl diester phosphodiesterase</fullName>
    </submittedName>
</protein>
<dbReference type="PANTHER" id="PTHR46211:SF1">
    <property type="entry name" value="GLYCEROPHOSPHODIESTER PHOSPHODIESTERASE, CYTOPLASMIC"/>
    <property type="match status" value="1"/>
</dbReference>
<dbReference type="PROSITE" id="PS51704">
    <property type="entry name" value="GP_PDE"/>
    <property type="match status" value="1"/>
</dbReference>
<keyword evidence="3" id="KW-1185">Reference proteome</keyword>
<dbReference type="eggNOG" id="COG0584">
    <property type="taxonomic scope" value="Bacteria"/>
</dbReference>
<feature type="domain" description="GP-PDE" evidence="1">
    <location>
        <begin position="16"/>
        <end position="233"/>
    </location>
</feature>
<dbReference type="PANTHER" id="PTHR46211">
    <property type="entry name" value="GLYCEROPHOSPHORYL DIESTER PHOSPHODIESTERASE"/>
    <property type="match status" value="1"/>
</dbReference>
<gene>
    <name evidence="2" type="ORF">OP10G_2883</name>
</gene>
<accession>A0A068NS27</accession>
<dbReference type="SUPFAM" id="SSF51695">
    <property type="entry name" value="PLC-like phosphodiesterases"/>
    <property type="match status" value="1"/>
</dbReference>
<dbReference type="STRING" id="661478.OP10G_2883"/>
<evidence type="ECO:0000259" key="1">
    <source>
        <dbReference type="PROSITE" id="PS51704"/>
    </source>
</evidence>
<sequence>MSITVAGLVARSWSRPQVVGHRGASAHEVENTPASFEACIQSGAPAAECDVRLSRDGELVLVHDPVVEGKWVRDLSAACLHALGVSTLDEVLSITKDRSVLAVEIKQGNGIEESLAVLLTRRGLVDQVMVFAFDSRRVAMAVEACPTLFAVWLVGRPLEHWNFPELFARLSEIGASGLGIDYRYLTANLIAAAHSRGIPIFSWTVPPGPEADRVRDLGVNFIITDYPAEVSAQ</sequence>
<dbReference type="GO" id="GO:0008081">
    <property type="term" value="F:phosphoric diester hydrolase activity"/>
    <property type="evidence" value="ECO:0007669"/>
    <property type="project" value="InterPro"/>
</dbReference>
<dbReference type="HOGENOM" id="CLU_030006_3_3_0"/>
<dbReference type="GO" id="GO:0006629">
    <property type="term" value="P:lipid metabolic process"/>
    <property type="evidence" value="ECO:0007669"/>
    <property type="project" value="InterPro"/>
</dbReference>
<evidence type="ECO:0000313" key="2">
    <source>
        <dbReference type="EMBL" id="AIE86251.1"/>
    </source>
</evidence>
<proteinExistence type="predicted"/>
<dbReference type="RefSeq" id="WP_025225214.1">
    <property type="nucleotide sequence ID" value="NZ_CP007139.1"/>
</dbReference>
<dbReference type="Proteomes" id="UP000027982">
    <property type="component" value="Chromosome"/>
</dbReference>
<dbReference type="OrthoDB" id="9776255at2"/>
<reference evidence="2 3" key="1">
    <citation type="journal article" date="2014" name="PLoS ONE">
        <title>The first complete genome sequence of the class fimbriimonadia in the phylum armatimonadetes.</title>
        <authorList>
            <person name="Hu Z.Y."/>
            <person name="Wang Y.Z."/>
            <person name="Im W.T."/>
            <person name="Wang S.Y."/>
            <person name="Zhao G.P."/>
            <person name="Zheng H.J."/>
            <person name="Quan Z.X."/>
        </authorList>
    </citation>
    <scope>NUCLEOTIDE SEQUENCE [LARGE SCALE GENOMIC DNA]</scope>
    <source>
        <strain evidence="2">Gsoil 348</strain>
    </source>
</reference>
<dbReference type="AlphaFoldDB" id="A0A068NS27"/>
<dbReference type="InterPro" id="IPR030395">
    <property type="entry name" value="GP_PDE_dom"/>
</dbReference>
<dbReference type="InterPro" id="IPR017946">
    <property type="entry name" value="PLC-like_Pdiesterase_TIM-brl"/>
</dbReference>
<dbReference type="CDD" id="cd08556">
    <property type="entry name" value="GDPD"/>
    <property type="match status" value="1"/>
</dbReference>